<dbReference type="PANTHER" id="PTHR30294:SF29">
    <property type="entry name" value="MULTIDRUG ABC TRANSPORTER PERMEASE YBHS-RELATED"/>
    <property type="match status" value="1"/>
</dbReference>
<feature type="domain" description="ABC-2 type transporter transmembrane" evidence="7">
    <location>
        <begin position="24"/>
        <end position="399"/>
    </location>
</feature>
<name>A0A7C8KSR3_9BACI</name>
<evidence type="ECO:0000256" key="1">
    <source>
        <dbReference type="ARBA" id="ARBA00004651"/>
    </source>
</evidence>
<evidence type="ECO:0000256" key="3">
    <source>
        <dbReference type="ARBA" id="ARBA00022692"/>
    </source>
</evidence>
<dbReference type="OrthoDB" id="2433097at2"/>
<evidence type="ECO:0000256" key="5">
    <source>
        <dbReference type="ARBA" id="ARBA00023136"/>
    </source>
</evidence>
<dbReference type="Proteomes" id="UP000480246">
    <property type="component" value="Unassembled WGS sequence"/>
</dbReference>
<dbReference type="Pfam" id="PF12698">
    <property type="entry name" value="ABC2_membrane_3"/>
    <property type="match status" value="1"/>
</dbReference>
<evidence type="ECO:0000313" key="8">
    <source>
        <dbReference type="EMBL" id="KAB8137480.1"/>
    </source>
</evidence>
<keyword evidence="5 6" id="KW-0472">Membrane</keyword>
<evidence type="ECO:0000256" key="6">
    <source>
        <dbReference type="SAM" id="Phobius"/>
    </source>
</evidence>
<keyword evidence="4 6" id="KW-1133">Transmembrane helix</keyword>
<evidence type="ECO:0000259" key="7">
    <source>
        <dbReference type="Pfam" id="PF12698"/>
    </source>
</evidence>
<dbReference type="RefSeq" id="WP_153402695.1">
    <property type="nucleotide sequence ID" value="NZ_ML762428.1"/>
</dbReference>
<dbReference type="EMBL" id="WEID01000043">
    <property type="protein sequence ID" value="KAB8137480.1"/>
    <property type="molecule type" value="Genomic_DNA"/>
</dbReference>
<evidence type="ECO:0000256" key="4">
    <source>
        <dbReference type="ARBA" id="ARBA00022989"/>
    </source>
</evidence>
<evidence type="ECO:0000256" key="2">
    <source>
        <dbReference type="ARBA" id="ARBA00022475"/>
    </source>
</evidence>
<dbReference type="Gene3D" id="3.40.1710.10">
    <property type="entry name" value="abc type-2 transporter like domain"/>
    <property type="match status" value="1"/>
</dbReference>
<keyword evidence="9" id="KW-1185">Reference proteome</keyword>
<keyword evidence="3 6" id="KW-0812">Transmembrane</keyword>
<feature type="transmembrane region" description="Helical" evidence="6">
    <location>
        <begin position="212"/>
        <end position="235"/>
    </location>
</feature>
<feature type="transmembrane region" description="Helical" evidence="6">
    <location>
        <begin position="21"/>
        <end position="44"/>
    </location>
</feature>
<dbReference type="AlphaFoldDB" id="A0A7C8KSR3"/>
<dbReference type="InterPro" id="IPR013525">
    <property type="entry name" value="ABC2_TM"/>
</dbReference>
<evidence type="ECO:0000313" key="9">
    <source>
        <dbReference type="Proteomes" id="UP000480246"/>
    </source>
</evidence>
<gene>
    <name evidence="8" type="ORF">F9U64_09155</name>
</gene>
<comment type="subcellular location">
    <subcellularLocation>
        <location evidence="1">Cell membrane</location>
        <topology evidence="1">Multi-pass membrane protein</topology>
    </subcellularLocation>
</comment>
<reference evidence="8 9" key="1">
    <citation type="submission" date="2019-10" db="EMBL/GenBank/DDBJ databases">
        <title>Gracilibacillus sp. nov. isolated from rice seeds.</title>
        <authorList>
            <person name="He S."/>
        </authorList>
    </citation>
    <scope>NUCLEOTIDE SEQUENCE [LARGE SCALE GENOMIC DNA]</scope>
    <source>
        <strain evidence="8 9">TD8</strain>
    </source>
</reference>
<dbReference type="GO" id="GO:0005886">
    <property type="term" value="C:plasma membrane"/>
    <property type="evidence" value="ECO:0007669"/>
    <property type="project" value="UniProtKB-SubCell"/>
</dbReference>
<feature type="transmembrane region" description="Helical" evidence="6">
    <location>
        <begin position="255"/>
        <end position="277"/>
    </location>
</feature>
<comment type="caution">
    <text evidence="8">The sequence shown here is derived from an EMBL/GenBank/DDBJ whole genome shotgun (WGS) entry which is preliminary data.</text>
</comment>
<feature type="transmembrane region" description="Helical" evidence="6">
    <location>
        <begin position="331"/>
        <end position="349"/>
    </location>
</feature>
<keyword evidence="2" id="KW-1003">Cell membrane</keyword>
<dbReference type="GO" id="GO:0140359">
    <property type="term" value="F:ABC-type transporter activity"/>
    <property type="evidence" value="ECO:0007669"/>
    <property type="project" value="InterPro"/>
</dbReference>
<sequence length="407" mass="46594">MKSLKHIALFTKNNIIQLGRKWLTLPLLLLFPIILIGLIAFLFISVIDNSDTNTIQVGLVDFDQSEETDIIIELLEESSQLGSMVTMEKISETEAKVGIKENQLSAYIIFPERFIEKLMDGERSQLSIIGNPNQPIESQLINELVETITRHIRGSQANILAINEYAKQLDMENEARNDFLFKQFTDYFFYVLGSDQVMDESKLTNNATASPLVYFSLAALFAIITIWLFLLYIILQRDSSKNLKQRMKLYGVTDLQQAVSDGFVSLLITAMLALFSFICLRQLLPAFELAGDNYGRIGLLLLFHSVIFLQCLTLINWLIRSQKVTILLQTAYVIFVILFSGAIIPRIYFPAYLDQYFDYIFSHQAFYWVEQIVLNGRFYAELQPLIITALVGCTLLVAVSLWKERVR</sequence>
<feature type="transmembrane region" description="Helical" evidence="6">
    <location>
        <begin position="297"/>
        <end position="319"/>
    </location>
</feature>
<dbReference type="PANTHER" id="PTHR30294">
    <property type="entry name" value="MEMBRANE COMPONENT OF ABC TRANSPORTER YHHJ-RELATED"/>
    <property type="match status" value="1"/>
</dbReference>
<dbReference type="InterPro" id="IPR051449">
    <property type="entry name" value="ABC-2_transporter_component"/>
</dbReference>
<protein>
    <submittedName>
        <fullName evidence="8">ABC transporter permease</fullName>
    </submittedName>
</protein>
<organism evidence="8 9">
    <name type="scientific">Gracilibacillus oryzae</name>
    <dbReference type="NCBI Taxonomy" id="1672701"/>
    <lineage>
        <taxon>Bacteria</taxon>
        <taxon>Bacillati</taxon>
        <taxon>Bacillota</taxon>
        <taxon>Bacilli</taxon>
        <taxon>Bacillales</taxon>
        <taxon>Bacillaceae</taxon>
        <taxon>Gracilibacillus</taxon>
    </lineage>
</organism>
<feature type="transmembrane region" description="Helical" evidence="6">
    <location>
        <begin position="382"/>
        <end position="402"/>
    </location>
</feature>
<proteinExistence type="predicted"/>
<accession>A0A7C8KSR3</accession>